<feature type="transmembrane region" description="Helical" evidence="11">
    <location>
        <begin position="435"/>
        <end position="455"/>
    </location>
</feature>
<dbReference type="Pfam" id="PF03062">
    <property type="entry name" value="MBOAT"/>
    <property type="match status" value="1"/>
</dbReference>
<sequence>MLWNDVIYVLLLLLSIAFGPFYCKIRGIRTKQWVATLFGFALVVCVSGLAVLHPIVTVLINAVIITSLSWNCHKRSYNCYMYIQFQFYTLEHIWKCTRFDAFPVLLHSRLKCHLISLYFSFFYLLVIFRLGDYIGLPSPPTHTNLVVMILTLKLPGLAFEINSAATAPADDVQGANSDALKKINFMDVIHYSFGYMGVLTGPYYRYRTYWDSLHRPFSNYVDPWPLTYYKLKQITVFIVLFLVINYLFPSDYTQTVTFEEHYFLYRFFYMYPAFAGFRLRMFIGMALAECVCQMSGLGAYPICCQPTPGLGPRDYKMIEKLSLDHERMKKEKQDFETVHNMNVWEVELSPFVRHTMKMWNTCIQYWMAVCIYKRFPHKGLRTIATMTLSALWHGYAAGYYFCICQVPFYLPFEDICIKFYNQCEENEFGRKAWRFFLWWAKLTCMAYLGVPFQLLRFQEIIHFYKSLYFSGHILGLVAYLVLRILKTRFLKQYQTEEHKQKK</sequence>
<protein>
    <recommendedName>
        <fullName evidence="10">Lysophospholipid acyltransferase 7</fullName>
    </recommendedName>
</protein>
<evidence type="ECO:0000256" key="7">
    <source>
        <dbReference type="ARBA" id="ARBA00023136"/>
    </source>
</evidence>
<dbReference type="GO" id="GO:0044233">
    <property type="term" value="C:mitochondria-associated endoplasmic reticulum membrane contact site"/>
    <property type="evidence" value="ECO:0007669"/>
    <property type="project" value="TreeGrafter"/>
</dbReference>
<comment type="pathway">
    <text evidence="2">Lipid metabolism; phospholipid metabolism.</text>
</comment>
<feature type="transmembrane region" description="Helical" evidence="11">
    <location>
        <begin position="115"/>
        <end position="136"/>
    </location>
</feature>
<keyword evidence="5 11" id="KW-0812">Transmembrane</keyword>
<dbReference type="GO" id="GO:0016020">
    <property type="term" value="C:membrane"/>
    <property type="evidence" value="ECO:0007669"/>
    <property type="project" value="UniProtKB-SubCell"/>
</dbReference>
<evidence type="ECO:0000313" key="13">
    <source>
        <dbReference type="Proteomes" id="UP000078542"/>
    </source>
</evidence>
<evidence type="ECO:0000256" key="11">
    <source>
        <dbReference type="SAM" id="Phobius"/>
    </source>
</evidence>
<proteinExistence type="inferred from homology"/>
<comment type="pathway">
    <text evidence="9">Phospholipid metabolism.</text>
</comment>
<evidence type="ECO:0000256" key="10">
    <source>
        <dbReference type="ARBA" id="ARBA00093678"/>
    </source>
</evidence>
<dbReference type="Proteomes" id="UP000078542">
    <property type="component" value="Unassembled WGS sequence"/>
</dbReference>
<evidence type="ECO:0000256" key="4">
    <source>
        <dbReference type="ARBA" id="ARBA00022679"/>
    </source>
</evidence>
<dbReference type="GO" id="GO:0071617">
    <property type="term" value="F:lysophospholipid acyltransferase activity"/>
    <property type="evidence" value="ECO:0007669"/>
    <property type="project" value="TreeGrafter"/>
</dbReference>
<dbReference type="PANTHER" id="PTHR13906">
    <property type="entry name" value="PORCUPINE"/>
    <property type="match status" value="1"/>
</dbReference>
<keyword evidence="13" id="KW-1185">Reference proteome</keyword>
<dbReference type="PANTHER" id="PTHR13906:SF16">
    <property type="entry name" value="LYSOPHOSPHOLIPID ACYLTRANSFERASE 7"/>
    <property type="match status" value="1"/>
</dbReference>
<dbReference type="EMBL" id="KQ976973">
    <property type="protein sequence ID" value="KYN06641.1"/>
    <property type="molecule type" value="Genomic_DNA"/>
</dbReference>
<evidence type="ECO:0000256" key="5">
    <source>
        <dbReference type="ARBA" id="ARBA00022692"/>
    </source>
</evidence>
<evidence type="ECO:0000256" key="3">
    <source>
        <dbReference type="ARBA" id="ARBA00010323"/>
    </source>
</evidence>
<evidence type="ECO:0000313" key="12">
    <source>
        <dbReference type="EMBL" id="KYN06641.1"/>
    </source>
</evidence>
<keyword evidence="8 12" id="KW-0012">Acyltransferase</keyword>
<evidence type="ECO:0000256" key="8">
    <source>
        <dbReference type="ARBA" id="ARBA00023315"/>
    </source>
</evidence>
<evidence type="ECO:0000256" key="1">
    <source>
        <dbReference type="ARBA" id="ARBA00004141"/>
    </source>
</evidence>
<feature type="transmembrane region" description="Helical" evidence="11">
    <location>
        <begin position="268"/>
        <end position="288"/>
    </location>
</feature>
<reference evidence="12 13" key="1">
    <citation type="submission" date="2016-03" db="EMBL/GenBank/DDBJ databases">
        <title>Cyphomyrmex costatus WGS genome.</title>
        <authorList>
            <person name="Nygaard S."/>
            <person name="Hu H."/>
            <person name="Boomsma J."/>
            <person name="Zhang G."/>
        </authorList>
    </citation>
    <scope>NUCLEOTIDE SEQUENCE [LARGE SCALE GENOMIC DNA]</scope>
    <source>
        <strain evidence="12">MS0001</strain>
        <tissue evidence="12">Whole body</tissue>
    </source>
</reference>
<dbReference type="InterPro" id="IPR004299">
    <property type="entry name" value="MBOAT_fam"/>
</dbReference>
<evidence type="ECO:0000256" key="2">
    <source>
        <dbReference type="ARBA" id="ARBA00005074"/>
    </source>
</evidence>
<keyword evidence="4 12" id="KW-0808">Transferase</keyword>
<name>A0A195D1B6_9HYME</name>
<feature type="transmembrane region" description="Helical" evidence="11">
    <location>
        <begin position="6"/>
        <end position="25"/>
    </location>
</feature>
<dbReference type="GO" id="GO:0006661">
    <property type="term" value="P:phosphatidylinositol biosynthetic process"/>
    <property type="evidence" value="ECO:0007669"/>
    <property type="project" value="TreeGrafter"/>
</dbReference>
<accession>A0A195D1B6</accession>
<feature type="transmembrane region" description="Helical" evidence="11">
    <location>
        <begin position="32"/>
        <end position="49"/>
    </location>
</feature>
<comment type="subcellular location">
    <subcellularLocation>
        <location evidence="1">Membrane</location>
        <topology evidence="1">Multi-pass membrane protein</topology>
    </subcellularLocation>
</comment>
<organism evidence="12 13">
    <name type="scientific">Cyphomyrmex costatus</name>
    <dbReference type="NCBI Taxonomy" id="456900"/>
    <lineage>
        <taxon>Eukaryota</taxon>
        <taxon>Metazoa</taxon>
        <taxon>Ecdysozoa</taxon>
        <taxon>Arthropoda</taxon>
        <taxon>Hexapoda</taxon>
        <taxon>Insecta</taxon>
        <taxon>Pterygota</taxon>
        <taxon>Neoptera</taxon>
        <taxon>Endopterygota</taxon>
        <taxon>Hymenoptera</taxon>
        <taxon>Apocrita</taxon>
        <taxon>Aculeata</taxon>
        <taxon>Formicoidea</taxon>
        <taxon>Formicidae</taxon>
        <taxon>Myrmicinae</taxon>
        <taxon>Cyphomyrmex</taxon>
    </lineage>
</organism>
<comment type="similarity">
    <text evidence="3">Belongs to the membrane-bound acyltransferase family.</text>
</comment>
<keyword evidence="6 11" id="KW-1133">Transmembrane helix</keyword>
<feature type="transmembrane region" description="Helical" evidence="11">
    <location>
        <begin position="55"/>
        <end position="72"/>
    </location>
</feature>
<evidence type="ECO:0000256" key="9">
    <source>
        <dbReference type="ARBA" id="ARBA00025707"/>
    </source>
</evidence>
<dbReference type="InterPro" id="IPR049941">
    <property type="entry name" value="LPLAT_7/PORCN-like"/>
</dbReference>
<feature type="transmembrane region" description="Helical" evidence="11">
    <location>
        <begin position="227"/>
        <end position="248"/>
    </location>
</feature>
<keyword evidence="7 11" id="KW-0472">Membrane</keyword>
<evidence type="ECO:0000256" key="6">
    <source>
        <dbReference type="ARBA" id="ARBA00022989"/>
    </source>
</evidence>
<feature type="transmembrane region" description="Helical" evidence="11">
    <location>
        <begin position="467"/>
        <end position="485"/>
    </location>
</feature>
<dbReference type="AlphaFoldDB" id="A0A195D1B6"/>
<gene>
    <name evidence="12" type="ORF">ALC62_02298</name>
</gene>
<dbReference type="STRING" id="456900.A0A195D1B6"/>
<dbReference type="GO" id="GO:0030258">
    <property type="term" value="P:lipid modification"/>
    <property type="evidence" value="ECO:0007669"/>
    <property type="project" value="TreeGrafter"/>
</dbReference>